<organism evidence="2 3">
    <name type="scientific">Gymnopilus junonius</name>
    <name type="common">Spectacular rustgill mushroom</name>
    <name type="synonym">Gymnopilus spectabilis subsp. junonius</name>
    <dbReference type="NCBI Taxonomy" id="109634"/>
    <lineage>
        <taxon>Eukaryota</taxon>
        <taxon>Fungi</taxon>
        <taxon>Dikarya</taxon>
        <taxon>Basidiomycota</taxon>
        <taxon>Agaricomycotina</taxon>
        <taxon>Agaricomycetes</taxon>
        <taxon>Agaricomycetidae</taxon>
        <taxon>Agaricales</taxon>
        <taxon>Agaricineae</taxon>
        <taxon>Hymenogastraceae</taxon>
        <taxon>Gymnopilus</taxon>
    </lineage>
</organism>
<keyword evidence="3" id="KW-1185">Reference proteome</keyword>
<evidence type="ECO:0000313" key="2">
    <source>
        <dbReference type="EMBL" id="KAF8887431.1"/>
    </source>
</evidence>
<dbReference type="EMBL" id="JADNYJ010000090">
    <property type="protein sequence ID" value="KAF8887431.1"/>
    <property type="molecule type" value="Genomic_DNA"/>
</dbReference>
<reference evidence="2" key="1">
    <citation type="submission" date="2020-11" db="EMBL/GenBank/DDBJ databases">
        <authorList>
            <consortium name="DOE Joint Genome Institute"/>
            <person name="Ahrendt S."/>
            <person name="Riley R."/>
            <person name="Andreopoulos W."/>
            <person name="LaButti K."/>
            <person name="Pangilinan J."/>
            <person name="Ruiz-duenas F.J."/>
            <person name="Barrasa J.M."/>
            <person name="Sanchez-Garcia M."/>
            <person name="Camarero S."/>
            <person name="Miyauchi S."/>
            <person name="Serrano A."/>
            <person name="Linde D."/>
            <person name="Babiker R."/>
            <person name="Drula E."/>
            <person name="Ayuso-Fernandez I."/>
            <person name="Pacheco R."/>
            <person name="Padilla G."/>
            <person name="Ferreira P."/>
            <person name="Barriuso J."/>
            <person name="Kellner H."/>
            <person name="Castanera R."/>
            <person name="Alfaro M."/>
            <person name="Ramirez L."/>
            <person name="Pisabarro A.G."/>
            <person name="Kuo A."/>
            <person name="Tritt A."/>
            <person name="Lipzen A."/>
            <person name="He G."/>
            <person name="Yan M."/>
            <person name="Ng V."/>
            <person name="Cullen D."/>
            <person name="Martin F."/>
            <person name="Rosso M.-N."/>
            <person name="Henrissat B."/>
            <person name="Hibbett D."/>
            <person name="Martinez A.T."/>
            <person name="Grigoriev I.V."/>
        </authorList>
    </citation>
    <scope>NUCLEOTIDE SEQUENCE</scope>
    <source>
        <strain evidence="2">AH 44721</strain>
    </source>
</reference>
<gene>
    <name evidence="2" type="ORF">CPB84DRAFT_1849838</name>
</gene>
<comment type="caution">
    <text evidence="2">The sequence shown here is derived from an EMBL/GenBank/DDBJ whole genome shotgun (WGS) entry which is preliminary data.</text>
</comment>
<evidence type="ECO:0000313" key="3">
    <source>
        <dbReference type="Proteomes" id="UP000724874"/>
    </source>
</evidence>
<feature type="region of interest" description="Disordered" evidence="1">
    <location>
        <begin position="261"/>
        <end position="282"/>
    </location>
</feature>
<sequence>MNSPLVISLDPTSIIFDIIIANEYDPKKLSPLIEKAVRALSNTAISIDKLYHTFHSISDAGRGVPMPGYHLEGDIILNEIIYLIIRSRHAALGTCLYLPFCSGSGSNGGAHSPASTPILPNIHTHPSSLSTSSIVLVMEGTDKLANFAAAVSTWEAALLKMFDAVKQVFDGELAKLQGLESEASLMWNYLNWLSGRPATAMSAGYQSSRSLLYVLRLQSKSDHGSPHQQPTTTTPYAHRIYTAPTRPGYATMTKKELIQPVSPETPPILQAAPASLMRQQPS</sequence>
<accession>A0A9P5TKI0</accession>
<dbReference type="AlphaFoldDB" id="A0A9P5TKI0"/>
<protein>
    <submittedName>
        <fullName evidence="2">Uncharacterized protein</fullName>
    </submittedName>
</protein>
<dbReference type="Proteomes" id="UP000724874">
    <property type="component" value="Unassembled WGS sequence"/>
</dbReference>
<proteinExistence type="predicted"/>
<name>A0A9P5TKI0_GYMJU</name>
<evidence type="ECO:0000256" key="1">
    <source>
        <dbReference type="SAM" id="MobiDB-lite"/>
    </source>
</evidence>